<evidence type="ECO:0000256" key="1">
    <source>
        <dbReference type="SAM" id="MobiDB-lite"/>
    </source>
</evidence>
<feature type="region of interest" description="Disordered" evidence="1">
    <location>
        <begin position="1"/>
        <end position="20"/>
    </location>
</feature>
<dbReference type="AlphaFoldDB" id="A0A0L6UTY4"/>
<name>A0A0L6UTY4_9BASI</name>
<evidence type="ECO:0000313" key="2">
    <source>
        <dbReference type="EMBL" id="KNZ51944.1"/>
    </source>
</evidence>
<comment type="caution">
    <text evidence="2">The sequence shown here is derived from an EMBL/GenBank/DDBJ whole genome shotgun (WGS) entry which is preliminary data.</text>
</comment>
<evidence type="ECO:0000313" key="3">
    <source>
        <dbReference type="Proteomes" id="UP000037035"/>
    </source>
</evidence>
<dbReference type="OrthoDB" id="2649667at2759"/>
<dbReference type="VEuPathDB" id="FungiDB:VP01_3754g3"/>
<reference evidence="2 3" key="1">
    <citation type="submission" date="2015-08" db="EMBL/GenBank/DDBJ databases">
        <title>Next Generation Sequencing and Analysis of the Genome of Puccinia sorghi L Schw, the Causal Agent of Maize Common Rust.</title>
        <authorList>
            <person name="Rochi L."/>
            <person name="Burguener G."/>
            <person name="Darino M."/>
            <person name="Turjanski A."/>
            <person name="Kreff E."/>
            <person name="Dieguez M.J."/>
            <person name="Sacco F."/>
        </authorList>
    </citation>
    <scope>NUCLEOTIDE SEQUENCE [LARGE SCALE GENOMIC DNA]</scope>
    <source>
        <strain evidence="2 3">RO10H11247</strain>
    </source>
</reference>
<proteinExistence type="predicted"/>
<sequence>MNLTVGHPLTTGFGGTHGHSDIHQEGKYLAERESFKDLLSSTERHTALHDNSNIMKMPLVCCNETFVGFIDGNLLPEILLFEMKKNRSYTTYHIRMAEFTTNACGRTLIYICKKSLFPPGQYLIANYGFPTKINVVPAFKEPMLKYLSCLRLDLFSAESMEKITTCVGKCVILHNKTTEVAMA</sequence>
<dbReference type="EMBL" id="LAVV01008784">
    <property type="protein sequence ID" value="KNZ51944.1"/>
    <property type="molecule type" value="Genomic_DNA"/>
</dbReference>
<organism evidence="2 3">
    <name type="scientific">Puccinia sorghi</name>
    <dbReference type="NCBI Taxonomy" id="27349"/>
    <lineage>
        <taxon>Eukaryota</taxon>
        <taxon>Fungi</taxon>
        <taxon>Dikarya</taxon>
        <taxon>Basidiomycota</taxon>
        <taxon>Pucciniomycotina</taxon>
        <taxon>Pucciniomycetes</taxon>
        <taxon>Pucciniales</taxon>
        <taxon>Pucciniaceae</taxon>
        <taxon>Puccinia</taxon>
    </lineage>
</organism>
<dbReference type="Proteomes" id="UP000037035">
    <property type="component" value="Unassembled WGS sequence"/>
</dbReference>
<accession>A0A0L6UTY4</accession>
<protein>
    <recommendedName>
        <fullName evidence="4">DDE Tnp4 domain-containing protein</fullName>
    </recommendedName>
</protein>
<keyword evidence="3" id="KW-1185">Reference proteome</keyword>
<gene>
    <name evidence="2" type="ORF">VP01_3754g3</name>
</gene>
<evidence type="ECO:0008006" key="4">
    <source>
        <dbReference type="Google" id="ProtNLM"/>
    </source>
</evidence>